<dbReference type="InterPro" id="IPR021255">
    <property type="entry name" value="DUF2807"/>
</dbReference>
<dbReference type="Pfam" id="PF10988">
    <property type="entry name" value="DUF2807"/>
    <property type="match status" value="1"/>
</dbReference>
<protein>
    <submittedName>
        <fullName evidence="3">DUF2807 domain-containing protein</fullName>
    </submittedName>
</protein>
<keyword evidence="4" id="KW-1185">Reference proteome</keyword>
<proteinExistence type="predicted"/>
<reference evidence="3" key="1">
    <citation type="submission" date="2022-01" db="EMBL/GenBank/DDBJ databases">
        <title>Gillisia lutea sp. nov., isolated from marine plastic residues from the Malvarosa beach (Valencia, Spain).</title>
        <authorList>
            <person name="Vidal-Verdu A."/>
            <person name="Molina-Menor E."/>
            <person name="Satari L."/>
            <person name="Pascual J."/>
            <person name="Pereto J."/>
            <person name="Porcar M."/>
        </authorList>
    </citation>
    <scope>NUCLEOTIDE SEQUENCE</scope>
    <source>
        <strain evidence="3">M10.2A</strain>
    </source>
</reference>
<evidence type="ECO:0000313" key="4">
    <source>
        <dbReference type="Proteomes" id="UP001179363"/>
    </source>
</evidence>
<accession>A0ABS9ECM8</accession>
<evidence type="ECO:0000259" key="2">
    <source>
        <dbReference type="Pfam" id="PF10988"/>
    </source>
</evidence>
<feature type="domain" description="Putative auto-transporter adhesin head GIN" evidence="2">
    <location>
        <begin position="27"/>
        <end position="206"/>
    </location>
</feature>
<name>A0ABS9ECM8_9FLAO</name>
<dbReference type="Gene3D" id="2.160.20.120">
    <property type="match status" value="1"/>
</dbReference>
<comment type="caution">
    <text evidence="3">The sequence shown here is derived from an EMBL/GenBank/DDBJ whole genome shotgun (WGS) entry which is preliminary data.</text>
</comment>
<dbReference type="RefSeq" id="WP_236132769.1">
    <property type="nucleotide sequence ID" value="NZ_JAKGTH010000006.1"/>
</dbReference>
<evidence type="ECO:0000256" key="1">
    <source>
        <dbReference type="SAM" id="SignalP"/>
    </source>
</evidence>
<organism evidence="3 4">
    <name type="scientific">Gillisia lutea</name>
    <dbReference type="NCBI Taxonomy" id="2909668"/>
    <lineage>
        <taxon>Bacteria</taxon>
        <taxon>Pseudomonadati</taxon>
        <taxon>Bacteroidota</taxon>
        <taxon>Flavobacteriia</taxon>
        <taxon>Flavobacteriales</taxon>
        <taxon>Flavobacteriaceae</taxon>
        <taxon>Gillisia</taxon>
    </lineage>
</organism>
<dbReference type="EMBL" id="JAKGTH010000006">
    <property type="protein sequence ID" value="MCF4100630.1"/>
    <property type="molecule type" value="Genomic_DNA"/>
</dbReference>
<evidence type="ECO:0000313" key="3">
    <source>
        <dbReference type="EMBL" id="MCF4100630.1"/>
    </source>
</evidence>
<sequence>MKKILFSMFIILGVQLHAQEITMDLENFSQAEVTNGLKVELIHGEVNKAVITGLSRDKVDVKVDKGVLSVKMALNNIWKEDNTLVQITYKQLHRIEARQGSDVEVKNNMKQSILELRAQEGSDIKAQLEIDNLVASSVTGASIKVMGTATNQEIEVKAAGDFQGENLIGKDVDINILGGGTANIYSNSYVNANIKAGGNIYIYGAPKNIDEKTTFGGTIKKIN</sequence>
<gene>
    <name evidence="3" type="ORF">L1I30_03020</name>
</gene>
<keyword evidence="1" id="KW-0732">Signal</keyword>
<feature type="signal peptide" evidence="1">
    <location>
        <begin position="1"/>
        <end position="18"/>
    </location>
</feature>
<feature type="chain" id="PRO_5045483485" evidence="1">
    <location>
        <begin position="19"/>
        <end position="223"/>
    </location>
</feature>
<dbReference type="Proteomes" id="UP001179363">
    <property type="component" value="Unassembled WGS sequence"/>
</dbReference>